<dbReference type="InterPro" id="IPR004776">
    <property type="entry name" value="Mem_transp_PIN-like"/>
</dbReference>
<dbReference type="PANTHER" id="PTHR31651">
    <property type="match status" value="1"/>
</dbReference>
<feature type="transmembrane region" description="Helical" evidence="10">
    <location>
        <begin position="427"/>
        <end position="448"/>
    </location>
</feature>
<evidence type="ECO:0000313" key="11">
    <source>
        <dbReference type="EMBL" id="KAK9209087.1"/>
    </source>
</evidence>
<dbReference type="GO" id="GO:0009734">
    <property type="term" value="P:auxin-activated signaling pathway"/>
    <property type="evidence" value="ECO:0007669"/>
    <property type="project" value="UniProtKB-KW"/>
</dbReference>
<evidence type="ECO:0000256" key="3">
    <source>
        <dbReference type="ARBA" id="ARBA00022692"/>
    </source>
</evidence>
<feature type="transmembrane region" description="Helical" evidence="10">
    <location>
        <begin position="357"/>
        <end position="385"/>
    </location>
</feature>
<dbReference type="Proteomes" id="UP001428341">
    <property type="component" value="Unassembled WGS sequence"/>
</dbReference>
<proteinExistence type="inferred from homology"/>
<sequence length="449" mass="49722">MTCIMWVVTLTAPMAMDSTCHSGRKPPLTDYSPGQWVLQFVIVAVILICDVNTQLSHWVLQFVFHHTVLKVLLLTALGLFLALDRIDILGDLARQHLNKVVFFVFNPALVGSSLADHITAEGIGMLCILFFFVQICFASDVTGNLGNMLFIIIPAICKERGSPFGDADACYRQGMAYSALSMAIGAIYMWSYVYNIVRIYSSCTNSEGEKLDNSTENITPMEETTEKLSNSRMRPLLPLNGCSAVKDHLNHFELDCSITARKPQVQLLEKIKQCFQTFATKFNLRKLFAPSTIAAIVGFMVGIIPEFRKLLIGEHAPLRVVEGSASLLGEASIPTVTLIVGANLLRGLKGTRIQLSLIIGVIVIRYIALPLLGVGIVKGAIHFGFVKSDPLYQFVLLLQFALPPAVNIGTMTQLFRAGESEYSVIMLWTYALASFSLTFWTTFFMWLVK</sequence>
<dbReference type="GO" id="GO:0080162">
    <property type="term" value="P:endoplasmic reticulum to cytosol auxin transport"/>
    <property type="evidence" value="ECO:0007669"/>
    <property type="project" value="InterPro"/>
</dbReference>
<dbReference type="EMBL" id="JBCGBO010000004">
    <property type="protein sequence ID" value="KAK9209087.1"/>
    <property type="molecule type" value="Genomic_DNA"/>
</dbReference>
<protein>
    <submittedName>
        <fullName evidence="11">Uncharacterized protein</fullName>
    </submittedName>
</protein>
<feature type="transmembrane region" description="Helical" evidence="10">
    <location>
        <begin position="287"/>
        <end position="305"/>
    </location>
</feature>
<comment type="similarity">
    <text evidence="9">Belongs to the auxin efflux carrier (TC 2.A.69.2) family.</text>
</comment>
<gene>
    <name evidence="11" type="ORF">WN944_001450</name>
</gene>
<evidence type="ECO:0000256" key="7">
    <source>
        <dbReference type="ARBA" id="ARBA00023294"/>
    </source>
</evidence>
<comment type="subcellular location">
    <subcellularLocation>
        <location evidence="1">Endoplasmic reticulum membrane</location>
        <topology evidence="1">Multi-pass membrane protein</topology>
    </subcellularLocation>
</comment>
<feature type="transmembrane region" description="Helical" evidence="10">
    <location>
        <begin position="127"/>
        <end position="156"/>
    </location>
</feature>
<feature type="transmembrane region" description="Helical" evidence="10">
    <location>
        <begin position="391"/>
        <end position="415"/>
    </location>
</feature>
<evidence type="ECO:0000256" key="5">
    <source>
        <dbReference type="ARBA" id="ARBA00022989"/>
    </source>
</evidence>
<evidence type="ECO:0000256" key="6">
    <source>
        <dbReference type="ARBA" id="ARBA00023136"/>
    </source>
</evidence>
<feature type="transmembrane region" description="Helical" evidence="10">
    <location>
        <begin position="95"/>
        <end position="115"/>
    </location>
</feature>
<keyword evidence="2" id="KW-0813">Transport</keyword>
<evidence type="ECO:0000256" key="1">
    <source>
        <dbReference type="ARBA" id="ARBA00004477"/>
    </source>
</evidence>
<dbReference type="Pfam" id="PF03547">
    <property type="entry name" value="Mem_trans"/>
    <property type="match status" value="1"/>
</dbReference>
<dbReference type="InterPro" id="IPR045033">
    <property type="entry name" value="PILS1/3/4/5/7"/>
</dbReference>
<accession>A0AAP0MJD1</accession>
<reference evidence="11 12" key="1">
    <citation type="submission" date="2024-05" db="EMBL/GenBank/DDBJ databases">
        <title>Haplotype-resolved chromosome-level genome assembly of Huyou (Citrus changshanensis).</title>
        <authorList>
            <person name="Miao C."/>
            <person name="Chen W."/>
            <person name="Wu Y."/>
            <person name="Wang L."/>
            <person name="Zhao S."/>
            <person name="Grierson D."/>
            <person name="Xu C."/>
            <person name="Chen K."/>
        </authorList>
    </citation>
    <scope>NUCLEOTIDE SEQUENCE [LARGE SCALE GENOMIC DNA]</scope>
    <source>
        <strain evidence="11">01-14</strain>
        <tissue evidence="11">Leaf</tissue>
    </source>
</reference>
<evidence type="ECO:0000256" key="2">
    <source>
        <dbReference type="ARBA" id="ARBA00022448"/>
    </source>
</evidence>
<name>A0AAP0MJD1_9ROSI</name>
<organism evidence="11 12">
    <name type="scientific">Citrus x changshan-huyou</name>
    <dbReference type="NCBI Taxonomy" id="2935761"/>
    <lineage>
        <taxon>Eukaryota</taxon>
        <taxon>Viridiplantae</taxon>
        <taxon>Streptophyta</taxon>
        <taxon>Embryophyta</taxon>
        <taxon>Tracheophyta</taxon>
        <taxon>Spermatophyta</taxon>
        <taxon>Magnoliopsida</taxon>
        <taxon>eudicotyledons</taxon>
        <taxon>Gunneridae</taxon>
        <taxon>Pentapetalae</taxon>
        <taxon>rosids</taxon>
        <taxon>malvids</taxon>
        <taxon>Sapindales</taxon>
        <taxon>Rutaceae</taxon>
        <taxon>Aurantioideae</taxon>
        <taxon>Citrus</taxon>
    </lineage>
</organism>
<feature type="transmembrane region" description="Helical" evidence="10">
    <location>
        <begin position="176"/>
        <end position="197"/>
    </location>
</feature>
<keyword evidence="4" id="KW-0256">Endoplasmic reticulum</keyword>
<keyword evidence="5 10" id="KW-1133">Transmembrane helix</keyword>
<comment type="function">
    <text evidence="8">Involved in cellular auxin homeostasis by regulating auxin metabolism. Regulates intracellular auxin accumulation at the endoplasmic reticulum and thus auxin availability for nuclear auxin signaling.</text>
</comment>
<keyword evidence="3 10" id="KW-0812">Transmembrane</keyword>
<feature type="transmembrane region" description="Helical" evidence="10">
    <location>
        <begin position="33"/>
        <end position="51"/>
    </location>
</feature>
<comment type="caution">
    <text evidence="11">The sequence shown here is derived from an EMBL/GenBank/DDBJ whole genome shotgun (WGS) entry which is preliminary data.</text>
</comment>
<feature type="transmembrane region" description="Helical" evidence="10">
    <location>
        <begin position="63"/>
        <end position="83"/>
    </location>
</feature>
<dbReference type="PANTHER" id="PTHR31651:SF40">
    <property type="entry name" value="SYMPORTER, PUTATIVE-RELATED"/>
    <property type="match status" value="1"/>
</dbReference>
<keyword evidence="12" id="KW-1185">Reference proteome</keyword>
<keyword evidence="7" id="KW-0927">Auxin signaling pathway</keyword>
<evidence type="ECO:0000256" key="10">
    <source>
        <dbReference type="SAM" id="Phobius"/>
    </source>
</evidence>
<evidence type="ECO:0000256" key="4">
    <source>
        <dbReference type="ARBA" id="ARBA00022824"/>
    </source>
</evidence>
<evidence type="ECO:0000256" key="9">
    <source>
        <dbReference type="ARBA" id="ARBA00025752"/>
    </source>
</evidence>
<dbReference type="GO" id="GO:0005789">
    <property type="term" value="C:endoplasmic reticulum membrane"/>
    <property type="evidence" value="ECO:0007669"/>
    <property type="project" value="UniProtKB-SubCell"/>
</dbReference>
<keyword evidence="6 10" id="KW-0472">Membrane</keyword>
<dbReference type="AlphaFoldDB" id="A0AAP0MJD1"/>
<evidence type="ECO:0000313" key="12">
    <source>
        <dbReference type="Proteomes" id="UP001428341"/>
    </source>
</evidence>
<feature type="transmembrane region" description="Helical" evidence="10">
    <location>
        <begin position="325"/>
        <end position="345"/>
    </location>
</feature>
<evidence type="ECO:0000256" key="8">
    <source>
        <dbReference type="ARBA" id="ARBA00025100"/>
    </source>
</evidence>